<keyword evidence="2" id="KW-1185">Reference proteome</keyword>
<dbReference type="Proteomes" id="UP001207294">
    <property type="component" value="Unassembled WGS sequence"/>
</dbReference>
<protein>
    <recommendedName>
        <fullName evidence="3">HNH endonuclease</fullName>
    </recommendedName>
</protein>
<evidence type="ECO:0000313" key="2">
    <source>
        <dbReference type="Proteomes" id="UP001207294"/>
    </source>
</evidence>
<sequence>MNTTRDDFPKRTKSDLALRASYQCSLCKASTVGPSDEASNAVTMIGVAAHIAAAASGSGARRYDHSMSPEQRGSIDNGIWLCASCSVLIDRDEARFSTEHLHELKRSHEASRRLQGQGDVNRDDIIAIGPSLIALGSVLRFGPDGCRFRISHFLQGSIRELWALSVDFGKWPDDNRYVLSNELGYGGLLSQPPAIERTEFGHEVTVQIQTVTDRLDAMSIKTMCRETGRILDGLEAIESLFSNVLGLAHGAWFMDLQSGSFISDYHHRYADSAWLSRLIMMEIIRLSFVPRKSRAANKQMAPLAWVKRVNSVDTPIFELTEQYLSIHVDVELEGAGNWSGTLPVFVYTPEQLQEGREQAKRNALMIRPTVNHGLVQIVSTEGKAFQTVPPRTN</sequence>
<name>A0ABT3C399_9PSED</name>
<dbReference type="EMBL" id="JAOXML010000028">
    <property type="protein sequence ID" value="MCV4379461.1"/>
    <property type="molecule type" value="Genomic_DNA"/>
</dbReference>
<gene>
    <name evidence="1" type="ORF">OH718_22955</name>
</gene>
<organism evidence="1 2">
    <name type="scientific">Pseudomonas capsici</name>
    <dbReference type="NCBI Taxonomy" id="2810614"/>
    <lineage>
        <taxon>Bacteria</taxon>
        <taxon>Pseudomonadati</taxon>
        <taxon>Pseudomonadota</taxon>
        <taxon>Gammaproteobacteria</taxon>
        <taxon>Pseudomonadales</taxon>
        <taxon>Pseudomonadaceae</taxon>
        <taxon>Pseudomonas</taxon>
    </lineage>
</organism>
<comment type="caution">
    <text evidence="1">The sequence shown here is derived from an EMBL/GenBank/DDBJ whole genome shotgun (WGS) entry which is preliminary data.</text>
</comment>
<evidence type="ECO:0000313" key="1">
    <source>
        <dbReference type="EMBL" id="MCV4379461.1"/>
    </source>
</evidence>
<reference evidence="1 2" key="1">
    <citation type="submission" date="2022-10" db="EMBL/GenBank/DDBJ databases">
        <title>Characterization of Pseudomonas capsici strains from pepper and tomato in Georgia.</title>
        <authorList>
            <person name="Zhao M."/>
            <person name="Dutta B."/>
        </authorList>
    </citation>
    <scope>NUCLEOTIDE SEQUENCE [LARGE SCALE GENOMIC DNA]</scope>
    <source>
        <strain evidence="1 2">Pc20-5</strain>
    </source>
</reference>
<dbReference type="RefSeq" id="WP_232849354.1">
    <property type="nucleotide sequence ID" value="NZ_JAFGZD010000005.1"/>
</dbReference>
<evidence type="ECO:0008006" key="3">
    <source>
        <dbReference type="Google" id="ProtNLM"/>
    </source>
</evidence>
<proteinExistence type="predicted"/>
<accession>A0ABT3C399</accession>
<dbReference type="GeneID" id="93560981"/>